<reference evidence="2" key="1">
    <citation type="submission" date="2021-01" db="EMBL/GenBank/DDBJ databases">
        <authorList>
            <person name="Kaushik A."/>
        </authorList>
    </citation>
    <scope>NUCLEOTIDE SEQUENCE</scope>
    <source>
        <strain evidence="2">AG4-RS23</strain>
    </source>
</reference>
<dbReference type="EMBL" id="CAJMWY010004361">
    <property type="protein sequence ID" value="CAE6529039.1"/>
    <property type="molecule type" value="Genomic_DNA"/>
</dbReference>
<feature type="region of interest" description="Disordered" evidence="1">
    <location>
        <begin position="231"/>
        <end position="252"/>
    </location>
</feature>
<feature type="compositionally biased region" description="Polar residues" evidence="1">
    <location>
        <begin position="536"/>
        <end position="548"/>
    </location>
</feature>
<proteinExistence type="predicted"/>
<protein>
    <submittedName>
        <fullName evidence="2">Uncharacterized protein</fullName>
    </submittedName>
</protein>
<comment type="caution">
    <text evidence="2">The sequence shown here is derived from an EMBL/GenBank/DDBJ whole genome shotgun (WGS) entry which is preliminary data.</text>
</comment>
<feature type="region of interest" description="Disordered" evidence="1">
    <location>
        <begin position="790"/>
        <end position="817"/>
    </location>
</feature>
<organism evidence="2 3">
    <name type="scientific">Rhizoctonia solani</name>
    <dbReference type="NCBI Taxonomy" id="456999"/>
    <lineage>
        <taxon>Eukaryota</taxon>
        <taxon>Fungi</taxon>
        <taxon>Dikarya</taxon>
        <taxon>Basidiomycota</taxon>
        <taxon>Agaricomycotina</taxon>
        <taxon>Agaricomycetes</taxon>
        <taxon>Cantharellales</taxon>
        <taxon>Ceratobasidiaceae</taxon>
        <taxon>Rhizoctonia</taxon>
    </lineage>
</organism>
<evidence type="ECO:0000256" key="1">
    <source>
        <dbReference type="SAM" id="MobiDB-lite"/>
    </source>
</evidence>
<evidence type="ECO:0000313" key="2">
    <source>
        <dbReference type="EMBL" id="CAE6529039.1"/>
    </source>
</evidence>
<sequence>MSDSSVLNLLVEVRHLELGERSSNERLIRSAQHIINQASTNIPSSDAWRTPWMKRPPIDHFSSTCYAYHQLAPNKRLLLRTIPLSPPSNIPPLMDWGNNPTELEGLGLSGLEEFRSNIKPSTGGLTLARQPLLKRGRLVGERPQGIKPSLTKKPRFAVPLPSTSKLPNSAVSARVHNAALSVLQSKSSTRGKGSVRLRLGLSKRTNIGSKLEPHRPPDAPCDLSVKVKLTPRQQPEASPQPRSITELSDSSNSADRTLALGLKIPDSAFDASGNGKPHIQLPMKATPAGLSRFSNTSELTFSRIAEPAGKALVSASPSPLTGRITEVSATSGTYDTTSSGSCADISMLSDSVYGSTPVSSRNITLSPSFMPPLAFPALSNNLLSINNRVQPQKGDSSNSTSDILLSASLSLSLEELGQSKPSAQKDTTAELSSHLDTSYDLKPNQLMASVLYDSSQDSNGSQDDRSIHSPNLPVNIPTTSNNYESLPWDLSQDDQDGAEYHEGRSSRSSVPLMATERTEAHTLDPEDLRSNDHSSNEINASHPQSPQPKTGLISILYGSSQNSPQLQSRKGIPSDEHDQDSINGDVFIPKPSWSPDASPGSCSNYQLSGGRPSSSWESLPRRSRISPDDLVSASRSLSLEDFEVRRPSDHQSQCQSPAWSKSLTLLQPSVTHYSNIPINPTNGSVCNMPSSLGSHMPVNKRSGMSKLASYAIMEDSPMRSHSPILSFTPLFKPNIPDNSLESIESPDTSQRIDAGKSFRPNPVFKFPLPKQTPELEDDISCESQVLRPKFTSVPHGTPRTSQLARPPDEVPRPENNGLRYDYTSGVPNSDEASAHGWQVVDETENTANQMILQSDAPAPAPDHPSSLTPQPRPPSPLVSKIYKGHLHNVISQPHFLPSLPCPPPSLTEGMLSSLISPSYQNWLDKDGTPAQDQAAAATDFSSDTWGRAAWIIPVRGRAPWEGCSGALVSLRPIKERKKKVIIWTPASLRSFWTQMAGFRETKRVGSLSLSFEAIPGKPSDLETPKHTSELKASRSFEFIKLYHDARVSLKLRTILQVLEFVDEDRYGIDADVPKEGELETVTMRRLLGASTRLALLDSTGHIVLIS</sequence>
<gene>
    <name evidence="2" type="ORF">RDB_LOCUS170433</name>
</gene>
<feature type="region of interest" description="Disordered" evidence="1">
    <location>
        <begin position="454"/>
        <end position="632"/>
    </location>
</feature>
<feature type="region of interest" description="Disordered" evidence="1">
    <location>
        <begin position="742"/>
        <end position="774"/>
    </location>
</feature>
<evidence type="ECO:0000313" key="3">
    <source>
        <dbReference type="Proteomes" id="UP000663861"/>
    </source>
</evidence>
<feature type="compositionally biased region" description="Polar residues" evidence="1">
    <location>
        <begin position="557"/>
        <end position="568"/>
    </location>
</feature>
<feature type="compositionally biased region" description="Basic and acidic residues" evidence="1">
    <location>
        <begin position="516"/>
        <end position="535"/>
    </location>
</feature>
<name>A0A8H3HRC5_9AGAM</name>
<accession>A0A8H3HRC5</accession>
<feature type="compositionally biased region" description="Polar residues" evidence="1">
    <location>
        <begin position="742"/>
        <end position="751"/>
    </location>
</feature>
<feature type="region of interest" description="Disordered" evidence="1">
    <location>
        <begin position="854"/>
        <end position="878"/>
    </location>
</feature>
<dbReference type="Proteomes" id="UP000663861">
    <property type="component" value="Unassembled WGS sequence"/>
</dbReference>
<feature type="compositionally biased region" description="Polar residues" evidence="1">
    <location>
        <begin position="600"/>
        <end position="617"/>
    </location>
</feature>
<dbReference type="AlphaFoldDB" id="A0A8H3HRC5"/>
<feature type="compositionally biased region" description="Polar residues" evidence="1">
    <location>
        <begin position="419"/>
        <end position="436"/>
    </location>
</feature>
<feature type="region of interest" description="Disordered" evidence="1">
    <location>
        <begin position="416"/>
        <end position="440"/>
    </location>
</feature>